<organism evidence="5 6">
    <name type="scientific">Microbacterium aquimaris</name>
    <dbReference type="NCBI Taxonomy" id="459816"/>
    <lineage>
        <taxon>Bacteria</taxon>
        <taxon>Bacillati</taxon>
        <taxon>Actinomycetota</taxon>
        <taxon>Actinomycetes</taxon>
        <taxon>Micrococcales</taxon>
        <taxon>Microbacteriaceae</taxon>
        <taxon>Microbacterium</taxon>
    </lineage>
</organism>
<comment type="caution">
    <text evidence="5">The sequence shown here is derived from an EMBL/GenBank/DDBJ whole genome shotgun (WGS) entry which is preliminary data.</text>
</comment>
<keyword evidence="1" id="KW-0805">Transcription regulation</keyword>
<dbReference type="Pfam" id="PF12833">
    <property type="entry name" value="HTH_18"/>
    <property type="match status" value="1"/>
</dbReference>
<keyword evidence="3" id="KW-0804">Transcription</keyword>
<evidence type="ECO:0000313" key="6">
    <source>
        <dbReference type="Proteomes" id="UP001291912"/>
    </source>
</evidence>
<gene>
    <name evidence="5" type="ORF">R2Q92_01020</name>
</gene>
<dbReference type="PANTHER" id="PTHR46796:SF6">
    <property type="entry name" value="ARAC SUBFAMILY"/>
    <property type="match status" value="1"/>
</dbReference>
<accession>A0ABU5N2W4</accession>
<sequence>MPTRNLLWQEMGPVDSVEFEVPASETARHDAFGAYLRAANLRIVDVATDGVFRAVMTRFPEITFAHVTAPEAVVDWPRDRLSWQRAAAVVCLEGAVSTHAEGAVWTREPGLTLVPPGDTPVRFELTGERNRILYLSLPASMVTELNLPDHAPRVSDALPDEALRPLVAFVTSLSAVRIPGETAAGPLQAASAEVARALVRLITEGHSREVSLFSRAMRAILSQYQDQRLTVTTLARDLGVSARSLQAAFAEEGTTVVAEIRAQRGRAAVAMRRGNPHMPSVELAAAVGFGSLSSLFRALREQADEGEGEDEGEEGRVGA</sequence>
<keyword evidence="2" id="KW-0238">DNA-binding</keyword>
<evidence type="ECO:0000256" key="2">
    <source>
        <dbReference type="ARBA" id="ARBA00023125"/>
    </source>
</evidence>
<protein>
    <submittedName>
        <fullName evidence="5">Helix-turn-helix domain-containing protein</fullName>
    </submittedName>
</protein>
<proteinExistence type="predicted"/>
<evidence type="ECO:0000259" key="4">
    <source>
        <dbReference type="PROSITE" id="PS01124"/>
    </source>
</evidence>
<dbReference type="InterPro" id="IPR050204">
    <property type="entry name" value="AraC_XylS_family_regulators"/>
</dbReference>
<dbReference type="Proteomes" id="UP001291912">
    <property type="component" value="Unassembled WGS sequence"/>
</dbReference>
<evidence type="ECO:0000256" key="1">
    <source>
        <dbReference type="ARBA" id="ARBA00023015"/>
    </source>
</evidence>
<dbReference type="InterPro" id="IPR018060">
    <property type="entry name" value="HTH_AraC"/>
</dbReference>
<keyword evidence="6" id="KW-1185">Reference proteome</keyword>
<dbReference type="PROSITE" id="PS01124">
    <property type="entry name" value="HTH_ARAC_FAMILY_2"/>
    <property type="match status" value="1"/>
</dbReference>
<evidence type="ECO:0000256" key="3">
    <source>
        <dbReference type="ARBA" id="ARBA00023163"/>
    </source>
</evidence>
<dbReference type="PANTHER" id="PTHR46796">
    <property type="entry name" value="HTH-TYPE TRANSCRIPTIONAL ACTIVATOR RHAS-RELATED"/>
    <property type="match status" value="1"/>
</dbReference>
<dbReference type="Gene3D" id="1.10.10.60">
    <property type="entry name" value="Homeodomain-like"/>
    <property type="match status" value="1"/>
</dbReference>
<dbReference type="RefSeq" id="WP_194423126.1">
    <property type="nucleotide sequence ID" value="NZ_BAAAPT010000001.1"/>
</dbReference>
<name>A0ABU5N2W4_9MICO</name>
<dbReference type="SMART" id="SM00342">
    <property type="entry name" value="HTH_ARAC"/>
    <property type="match status" value="1"/>
</dbReference>
<dbReference type="EMBL" id="JAWJYN010000001">
    <property type="protein sequence ID" value="MDZ8160401.1"/>
    <property type="molecule type" value="Genomic_DNA"/>
</dbReference>
<feature type="domain" description="HTH araC/xylS-type" evidence="4">
    <location>
        <begin position="214"/>
        <end position="301"/>
    </location>
</feature>
<evidence type="ECO:0000313" key="5">
    <source>
        <dbReference type="EMBL" id="MDZ8160401.1"/>
    </source>
</evidence>
<reference evidence="5 6" key="1">
    <citation type="submission" date="2023-10" db="EMBL/GenBank/DDBJ databases">
        <title>Microbacterium xanthum sp. nov., isolated from seaweed.</title>
        <authorList>
            <person name="Lee S.D."/>
        </authorList>
    </citation>
    <scope>NUCLEOTIDE SEQUENCE [LARGE SCALE GENOMIC DNA]</scope>
    <source>
        <strain evidence="5 6">KCTC 19124</strain>
    </source>
</reference>